<dbReference type="EMBL" id="UHJJ01000011">
    <property type="protein sequence ID" value="SUQ15294.1"/>
    <property type="molecule type" value="Genomic_DNA"/>
</dbReference>
<keyword evidence="1" id="KW-0812">Transmembrane</keyword>
<accession>A0A315ZUM1</accession>
<keyword evidence="1" id="KW-0472">Membrane</keyword>
<protein>
    <submittedName>
        <fullName evidence="2">Uncharacterized protein</fullName>
    </submittedName>
</protein>
<evidence type="ECO:0000313" key="2">
    <source>
        <dbReference type="EMBL" id="SUQ15294.1"/>
    </source>
</evidence>
<feature type="transmembrane region" description="Helical" evidence="1">
    <location>
        <begin position="186"/>
        <end position="204"/>
    </location>
</feature>
<dbReference type="RefSeq" id="WP_109712984.1">
    <property type="nucleotide sequence ID" value="NZ_QGDS01000011.1"/>
</dbReference>
<feature type="transmembrane region" description="Helical" evidence="1">
    <location>
        <begin position="216"/>
        <end position="237"/>
    </location>
</feature>
<evidence type="ECO:0000313" key="3">
    <source>
        <dbReference type="Proteomes" id="UP000254051"/>
    </source>
</evidence>
<sequence>MAKFCNQCGRPLAEGEVCRCQMKNMGTVSKGDGIPFGKLIGIGESDNNDVQGCFERGKEIVPDLIAPCEQEIPVKQYHLCNARSRIRGLWQEGKIQVTNKRILFRLSGRSWIGRAMSHTEFTIDEVAGVSISNGVRFGLWDFLVGFLISFIPLAIGWKIGGIPALLAYIVGVALAVPFFVFKKKHFIKALCLAAAEGILLFSSLRLMFEHPVLSRFGMFLGVIALILYIAALFLFALKPSLSISIMTKCASAEPVYIWSRQTMVSVMEVLPGKDADIVIEELGSMIRDIQTLGYEGIKKWKE</sequence>
<name>A0A315ZUM1_9FIRM</name>
<gene>
    <name evidence="2" type="ORF">SAMN05216529_11179</name>
</gene>
<reference evidence="3" key="1">
    <citation type="submission" date="2017-07" db="EMBL/GenBank/DDBJ databases">
        <authorList>
            <person name="Varghese N."/>
            <person name="Submissions S."/>
        </authorList>
    </citation>
    <scope>NUCLEOTIDE SEQUENCE [LARGE SCALE GENOMIC DNA]</scope>
    <source>
        <strain evidence="3">NLAE-zl-C134</strain>
    </source>
</reference>
<proteinExistence type="predicted"/>
<dbReference type="AlphaFoldDB" id="A0A315ZUM1"/>
<dbReference type="OrthoDB" id="2067240at2"/>
<evidence type="ECO:0000256" key="1">
    <source>
        <dbReference type="SAM" id="Phobius"/>
    </source>
</evidence>
<organism evidence="2 3">
    <name type="scientific">Faecalicatena contorta</name>
    <dbReference type="NCBI Taxonomy" id="39482"/>
    <lineage>
        <taxon>Bacteria</taxon>
        <taxon>Bacillati</taxon>
        <taxon>Bacillota</taxon>
        <taxon>Clostridia</taxon>
        <taxon>Lachnospirales</taxon>
        <taxon>Lachnospiraceae</taxon>
        <taxon>Faecalicatena</taxon>
    </lineage>
</organism>
<keyword evidence="3" id="KW-1185">Reference proteome</keyword>
<dbReference type="Proteomes" id="UP000254051">
    <property type="component" value="Unassembled WGS sequence"/>
</dbReference>
<feature type="transmembrane region" description="Helical" evidence="1">
    <location>
        <begin position="161"/>
        <end position="181"/>
    </location>
</feature>
<feature type="transmembrane region" description="Helical" evidence="1">
    <location>
        <begin position="137"/>
        <end position="155"/>
    </location>
</feature>
<keyword evidence="1" id="KW-1133">Transmembrane helix</keyword>